<proteinExistence type="predicted"/>
<reference evidence="2" key="1">
    <citation type="journal article" date="2015" name="Nat. Genet.">
        <title>The genome and transcriptome of the zoonotic hookworm Ancylostoma ceylanicum identify infection-specific gene families.</title>
        <authorList>
            <person name="Schwarz E.M."/>
            <person name="Hu Y."/>
            <person name="Antoshechkin I."/>
            <person name="Miller M.M."/>
            <person name="Sternberg P.W."/>
            <person name="Aroian R.V."/>
        </authorList>
    </citation>
    <scope>NUCLEOTIDE SEQUENCE</scope>
    <source>
        <strain evidence="2">HY135</strain>
    </source>
</reference>
<gene>
    <name evidence="1" type="primary">Acey_s0144.g2443</name>
    <name evidence="1" type="ORF">Y032_0144g2443</name>
</gene>
<evidence type="ECO:0000313" key="2">
    <source>
        <dbReference type="Proteomes" id="UP000024635"/>
    </source>
</evidence>
<keyword evidence="2" id="KW-1185">Reference proteome</keyword>
<organism evidence="1 2">
    <name type="scientific">Ancylostoma ceylanicum</name>
    <dbReference type="NCBI Taxonomy" id="53326"/>
    <lineage>
        <taxon>Eukaryota</taxon>
        <taxon>Metazoa</taxon>
        <taxon>Ecdysozoa</taxon>
        <taxon>Nematoda</taxon>
        <taxon>Chromadorea</taxon>
        <taxon>Rhabditida</taxon>
        <taxon>Rhabditina</taxon>
        <taxon>Rhabditomorpha</taxon>
        <taxon>Strongyloidea</taxon>
        <taxon>Ancylostomatidae</taxon>
        <taxon>Ancylostomatinae</taxon>
        <taxon>Ancylostoma</taxon>
    </lineage>
</organism>
<accession>A0A016T2X9</accession>
<dbReference type="AlphaFoldDB" id="A0A016T2X9"/>
<name>A0A016T2X9_9BILA</name>
<dbReference type="EMBL" id="JARK01001480">
    <property type="protein sequence ID" value="EYB96986.1"/>
    <property type="molecule type" value="Genomic_DNA"/>
</dbReference>
<protein>
    <submittedName>
        <fullName evidence="1">Uncharacterized protein</fullName>
    </submittedName>
</protein>
<comment type="caution">
    <text evidence="1">The sequence shown here is derived from an EMBL/GenBank/DDBJ whole genome shotgun (WGS) entry which is preliminary data.</text>
</comment>
<evidence type="ECO:0000313" key="1">
    <source>
        <dbReference type="EMBL" id="EYB96986.1"/>
    </source>
</evidence>
<sequence>MLLIYTIGAVTSGMPWLDHMGKFIDLLLALIYTTSISLLNKRVRIELLSLFSLKKNTAITKVAVVVTSMPIKP</sequence>
<dbReference type="Proteomes" id="UP000024635">
    <property type="component" value="Unassembled WGS sequence"/>
</dbReference>